<evidence type="ECO:0000313" key="2">
    <source>
        <dbReference type="EMBL" id="MPM81453.1"/>
    </source>
</evidence>
<sequence length="198" mass="22914">MYGKYNYRNPYFISQKLLIPKGAISPYDVYFKRYAPEIKWDWRLLAAVAFHESGFDSAQVSRKGASGLMQLMPRTAANFGLSRSNILNPEKNIEASVQYIKSLNLLFRKVGNAEERVKFILASYNSGPAHVLDAMALAEKYGKNPYIWFGHVEYYLSRKHEPEIYNDEVVKYGYFSSAVTLKYVRNTLDTYNKYKGRI</sequence>
<dbReference type="PANTHER" id="PTHR37423">
    <property type="entry name" value="SOLUBLE LYTIC MUREIN TRANSGLYCOSYLASE-RELATED"/>
    <property type="match status" value="1"/>
</dbReference>
<dbReference type="PANTHER" id="PTHR37423:SF2">
    <property type="entry name" value="MEMBRANE-BOUND LYTIC MUREIN TRANSGLYCOSYLASE C"/>
    <property type="match status" value="1"/>
</dbReference>
<keyword evidence="2" id="KW-0456">Lyase</keyword>
<dbReference type="Gene3D" id="1.10.530.10">
    <property type="match status" value="1"/>
</dbReference>
<dbReference type="AlphaFoldDB" id="A0A645CX49"/>
<feature type="domain" description="Transglycosylase SLT" evidence="1">
    <location>
        <begin position="32"/>
        <end position="145"/>
    </location>
</feature>
<comment type="caution">
    <text evidence="2">The sequence shown here is derived from an EMBL/GenBank/DDBJ whole genome shotgun (WGS) entry which is preliminary data.</text>
</comment>
<organism evidence="2">
    <name type="scientific">bioreactor metagenome</name>
    <dbReference type="NCBI Taxonomy" id="1076179"/>
    <lineage>
        <taxon>unclassified sequences</taxon>
        <taxon>metagenomes</taxon>
        <taxon>ecological metagenomes</taxon>
    </lineage>
</organism>
<protein>
    <submittedName>
        <fullName evidence="2">Membrane-bound lytic murein transglycosylase F</fullName>
        <ecNumber evidence="2">4.2.2.-</ecNumber>
    </submittedName>
</protein>
<dbReference type="CDD" id="cd13403">
    <property type="entry name" value="MLTF-like"/>
    <property type="match status" value="1"/>
</dbReference>
<dbReference type="SUPFAM" id="SSF53955">
    <property type="entry name" value="Lysozyme-like"/>
    <property type="match status" value="1"/>
</dbReference>
<dbReference type="InterPro" id="IPR023346">
    <property type="entry name" value="Lysozyme-like_dom_sf"/>
</dbReference>
<dbReference type="InterPro" id="IPR008258">
    <property type="entry name" value="Transglycosylase_SLT_dom_1"/>
</dbReference>
<evidence type="ECO:0000259" key="1">
    <source>
        <dbReference type="Pfam" id="PF01464"/>
    </source>
</evidence>
<gene>
    <name evidence="2" type="primary">mltF_40</name>
    <name evidence="2" type="ORF">SDC9_128506</name>
</gene>
<accession>A0A645CX49</accession>
<dbReference type="Pfam" id="PF01464">
    <property type="entry name" value="SLT"/>
    <property type="match status" value="1"/>
</dbReference>
<dbReference type="GO" id="GO:0016829">
    <property type="term" value="F:lyase activity"/>
    <property type="evidence" value="ECO:0007669"/>
    <property type="project" value="UniProtKB-KW"/>
</dbReference>
<proteinExistence type="predicted"/>
<dbReference type="EMBL" id="VSSQ01030795">
    <property type="protein sequence ID" value="MPM81453.1"/>
    <property type="molecule type" value="Genomic_DNA"/>
</dbReference>
<name>A0A645CX49_9ZZZZ</name>
<reference evidence="2" key="1">
    <citation type="submission" date="2019-08" db="EMBL/GenBank/DDBJ databases">
        <authorList>
            <person name="Kucharzyk K."/>
            <person name="Murdoch R.W."/>
            <person name="Higgins S."/>
            <person name="Loffler F."/>
        </authorList>
    </citation>
    <scope>NUCLEOTIDE SEQUENCE</scope>
</reference>
<dbReference type="EC" id="4.2.2.-" evidence="2"/>